<feature type="domain" description="Aminomethyltransferase C-terminal" evidence="9">
    <location>
        <begin position="260"/>
        <end position="337"/>
    </location>
</feature>
<dbReference type="FunFam" id="2.40.30.110:FF:000003">
    <property type="entry name" value="Aminomethyltransferase"/>
    <property type="match status" value="1"/>
</dbReference>
<dbReference type="InterPro" id="IPR027266">
    <property type="entry name" value="TrmE/GcvT-like"/>
</dbReference>
<dbReference type="SUPFAM" id="SSF103025">
    <property type="entry name" value="Folate-binding domain"/>
    <property type="match status" value="1"/>
</dbReference>
<dbReference type="PIRSF" id="PIRSF006487">
    <property type="entry name" value="GcvT"/>
    <property type="match status" value="1"/>
</dbReference>
<evidence type="ECO:0000256" key="1">
    <source>
        <dbReference type="ARBA" id="ARBA00008609"/>
    </source>
</evidence>
<dbReference type="InterPro" id="IPR028896">
    <property type="entry name" value="GcvT/YgfZ/DmdA"/>
</dbReference>
<dbReference type="NCBIfam" id="NF001567">
    <property type="entry name" value="PRK00389.1"/>
    <property type="match status" value="1"/>
</dbReference>
<dbReference type="GO" id="GO:0008483">
    <property type="term" value="F:transaminase activity"/>
    <property type="evidence" value="ECO:0007669"/>
    <property type="project" value="UniProtKB-KW"/>
</dbReference>
<dbReference type="FunFam" id="4.10.1250.10:FF:000001">
    <property type="entry name" value="Aminomethyltransferase"/>
    <property type="match status" value="1"/>
</dbReference>
<evidence type="ECO:0000259" key="9">
    <source>
        <dbReference type="Pfam" id="PF08669"/>
    </source>
</evidence>
<dbReference type="PANTHER" id="PTHR43757">
    <property type="entry name" value="AMINOMETHYLTRANSFERASE"/>
    <property type="match status" value="1"/>
</dbReference>
<evidence type="ECO:0000259" key="8">
    <source>
        <dbReference type="Pfam" id="PF01571"/>
    </source>
</evidence>
<dbReference type="Gene3D" id="3.30.1360.120">
    <property type="entry name" value="Probable tRNA modification gtpase trme, domain 1"/>
    <property type="match status" value="1"/>
</dbReference>
<dbReference type="Gene3D" id="2.40.30.110">
    <property type="entry name" value="Aminomethyltransferase beta-barrel domains"/>
    <property type="match status" value="1"/>
</dbReference>
<keyword evidence="3" id="KW-0032">Aminotransferase</keyword>
<dbReference type="HAMAP" id="MF_00259">
    <property type="entry name" value="GcvT"/>
    <property type="match status" value="1"/>
</dbReference>
<dbReference type="Pfam" id="PF08669">
    <property type="entry name" value="GCV_T_C"/>
    <property type="match status" value="1"/>
</dbReference>
<reference evidence="10" key="1">
    <citation type="journal article" date="2020" name="mSystems">
        <title>Genome- and Community-Level Interaction Insights into Carbon Utilization and Element Cycling Functions of Hydrothermarchaeota in Hydrothermal Sediment.</title>
        <authorList>
            <person name="Zhou Z."/>
            <person name="Liu Y."/>
            <person name="Xu W."/>
            <person name="Pan J."/>
            <person name="Luo Z.H."/>
            <person name="Li M."/>
        </authorList>
    </citation>
    <scope>NUCLEOTIDE SEQUENCE [LARGE SCALE GENOMIC DNA]</scope>
    <source>
        <strain evidence="10">HyVt-501</strain>
    </source>
</reference>
<dbReference type="GO" id="GO:0006546">
    <property type="term" value="P:glycine catabolic process"/>
    <property type="evidence" value="ECO:0007669"/>
    <property type="project" value="InterPro"/>
</dbReference>
<dbReference type="GO" id="GO:0005960">
    <property type="term" value="C:glycine cleavage complex"/>
    <property type="evidence" value="ECO:0007669"/>
    <property type="project" value="InterPro"/>
</dbReference>
<dbReference type="NCBIfam" id="TIGR00528">
    <property type="entry name" value="gcvT"/>
    <property type="match status" value="1"/>
</dbReference>
<sequence length="340" mass="38861">MRTPLYGFHRELSARFTRFSGWEMPLHYGSVIEEVRAVRESAGLFDVSHMGRFLLSGEDAFGVLQKLTTAKLTELKPGRVRYTLFTNERGGVKDDATVYMLAEDRFLLCVNAVNRNKMREWIGRFLPVRDLSEETVQIALQGRDSERILSRLYRVSDLPRYAFREFDEVLISRTGYTGEDGFEIYAPADTGVELFRELLGDARPCGLGARDVLRIEAGLPLYGHEISEDITPFEANLDRFVDTSKEFIGREALLSRKPERRLFGLELAVRGVPREGYELLKGDRQIGYVTSGTFSPTLQKGIALCFVDTEERREGNRVLLRVRDRLVEAILRSYPFVAKQ</sequence>
<comment type="caution">
    <text evidence="10">The sequence shown here is derived from an EMBL/GenBank/DDBJ whole genome shotgun (WGS) entry which is preliminary data.</text>
</comment>
<feature type="non-terminal residue" evidence="10">
    <location>
        <position position="340"/>
    </location>
</feature>
<evidence type="ECO:0000256" key="7">
    <source>
        <dbReference type="PIRSR" id="PIRSR006487-1"/>
    </source>
</evidence>
<feature type="binding site" evidence="7">
    <location>
        <position position="183"/>
    </location>
    <ligand>
        <name>substrate</name>
    </ligand>
</feature>
<evidence type="ECO:0000313" key="10">
    <source>
        <dbReference type="EMBL" id="HHJ63747.1"/>
    </source>
</evidence>
<evidence type="ECO:0000256" key="6">
    <source>
        <dbReference type="ARBA" id="ARBA00047665"/>
    </source>
</evidence>
<dbReference type="GO" id="GO:0005829">
    <property type="term" value="C:cytosol"/>
    <property type="evidence" value="ECO:0007669"/>
    <property type="project" value="TreeGrafter"/>
</dbReference>
<accession>A0A7C5L662</accession>
<dbReference type="Gene3D" id="3.30.70.1400">
    <property type="entry name" value="Aminomethyltransferase beta-barrel domains"/>
    <property type="match status" value="1"/>
</dbReference>
<evidence type="ECO:0000256" key="5">
    <source>
        <dbReference type="ARBA" id="ARBA00031395"/>
    </source>
</evidence>
<keyword evidence="4 10" id="KW-0808">Transferase</keyword>
<evidence type="ECO:0000256" key="3">
    <source>
        <dbReference type="ARBA" id="ARBA00022576"/>
    </source>
</evidence>
<dbReference type="EC" id="2.1.2.10" evidence="2"/>
<dbReference type="Proteomes" id="UP000885792">
    <property type="component" value="Unassembled WGS sequence"/>
</dbReference>
<dbReference type="InterPro" id="IPR029043">
    <property type="entry name" value="GcvT/YgfZ_C"/>
</dbReference>
<dbReference type="EMBL" id="DRNB01000091">
    <property type="protein sequence ID" value="HHJ63747.1"/>
    <property type="molecule type" value="Genomic_DNA"/>
</dbReference>
<evidence type="ECO:0000256" key="2">
    <source>
        <dbReference type="ARBA" id="ARBA00012616"/>
    </source>
</evidence>
<organism evidence="10">
    <name type="scientific">Aquifex aeolicus</name>
    <dbReference type="NCBI Taxonomy" id="63363"/>
    <lineage>
        <taxon>Bacteria</taxon>
        <taxon>Pseudomonadati</taxon>
        <taxon>Aquificota</taxon>
        <taxon>Aquificia</taxon>
        <taxon>Aquificales</taxon>
        <taxon>Aquificaceae</taxon>
        <taxon>Aquifex</taxon>
    </lineage>
</organism>
<comment type="catalytic activity">
    <reaction evidence="6">
        <text>N(6)-[(R)-S(8)-aminomethyldihydrolipoyl]-L-lysyl-[protein] + (6S)-5,6,7,8-tetrahydrofolate = N(6)-[(R)-dihydrolipoyl]-L-lysyl-[protein] + (6R)-5,10-methylene-5,6,7,8-tetrahydrofolate + NH4(+)</text>
        <dbReference type="Rhea" id="RHEA:16945"/>
        <dbReference type="Rhea" id="RHEA-COMP:10475"/>
        <dbReference type="Rhea" id="RHEA-COMP:10492"/>
        <dbReference type="ChEBI" id="CHEBI:15636"/>
        <dbReference type="ChEBI" id="CHEBI:28938"/>
        <dbReference type="ChEBI" id="CHEBI:57453"/>
        <dbReference type="ChEBI" id="CHEBI:83100"/>
        <dbReference type="ChEBI" id="CHEBI:83143"/>
        <dbReference type="EC" id="2.1.2.10"/>
    </reaction>
</comment>
<gene>
    <name evidence="10" type="primary">gcvT</name>
    <name evidence="10" type="ORF">ENJ61_02465</name>
</gene>
<dbReference type="InterPro" id="IPR022903">
    <property type="entry name" value="GcvT_bac"/>
</dbReference>
<dbReference type="Pfam" id="PF01571">
    <property type="entry name" value="GCV_T"/>
    <property type="match status" value="1"/>
</dbReference>
<dbReference type="PANTHER" id="PTHR43757:SF2">
    <property type="entry name" value="AMINOMETHYLTRANSFERASE, MITOCHONDRIAL"/>
    <property type="match status" value="1"/>
</dbReference>
<protein>
    <recommendedName>
        <fullName evidence="2">aminomethyltransferase</fullName>
        <ecNumber evidence="2">2.1.2.10</ecNumber>
    </recommendedName>
    <alternativeName>
        <fullName evidence="5">Glycine cleavage system T protein</fullName>
    </alternativeName>
</protein>
<dbReference type="AlphaFoldDB" id="A0A7C5L662"/>
<dbReference type="InterPro" id="IPR013977">
    <property type="entry name" value="GcvT_C"/>
</dbReference>
<proteinExistence type="inferred from homology"/>
<dbReference type="InterPro" id="IPR006222">
    <property type="entry name" value="GCVT_N"/>
</dbReference>
<dbReference type="Gene3D" id="4.10.1250.10">
    <property type="entry name" value="Aminomethyltransferase fragment"/>
    <property type="match status" value="1"/>
</dbReference>
<dbReference type="InterPro" id="IPR006223">
    <property type="entry name" value="GcvT"/>
</dbReference>
<dbReference type="SUPFAM" id="SSF101790">
    <property type="entry name" value="Aminomethyltransferase beta-barrel domain"/>
    <property type="match status" value="1"/>
</dbReference>
<dbReference type="GO" id="GO:0004047">
    <property type="term" value="F:aminomethyltransferase activity"/>
    <property type="evidence" value="ECO:0007669"/>
    <property type="project" value="UniProtKB-EC"/>
</dbReference>
<evidence type="ECO:0000256" key="4">
    <source>
        <dbReference type="ARBA" id="ARBA00022679"/>
    </source>
</evidence>
<name>A0A7C5L662_AQUAO</name>
<comment type="similarity">
    <text evidence="1">Belongs to the GcvT family.</text>
</comment>
<feature type="domain" description="GCVT N-terminal" evidence="8">
    <location>
        <begin position="5"/>
        <end position="245"/>
    </location>
</feature>